<dbReference type="SUPFAM" id="SSF53850">
    <property type="entry name" value="Periplasmic binding protein-like II"/>
    <property type="match status" value="1"/>
</dbReference>
<dbReference type="OrthoDB" id="8678477at2"/>
<keyword evidence="2" id="KW-0732">Signal</keyword>
<comment type="caution">
    <text evidence="3">The sequence shown here is derived from an EMBL/GenBank/DDBJ whole genome shotgun (WGS) entry which is preliminary data.</text>
</comment>
<dbReference type="Gene3D" id="3.40.190.10">
    <property type="entry name" value="Periplasmic binding protein-like II"/>
    <property type="match status" value="1"/>
</dbReference>
<protein>
    <submittedName>
        <fullName evidence="3">LacI family transcriptional regulator</fullName>
    </submittedName>
</protein>
<comment type="similarity">
    <text evidence="1">Belongs to the UPF0065 (bug) family.</text>
</comment>
<dbReference type="InterPro" id="IPR005064">
    <property type="entry name" value="BUG"/>
</dbReference>
<keyword evidence="4" id="KW-1185">Reference proteome</keyword>
<reference evidence="3 4" key="1">
    <citation type="submission" date="2017-10" db="EMBL/GenBank/DDBJ databases">
        <title>Two draft genome sequences of Pusillimonas sp. strains isolated from a nitrate- and radionuclide-contaminated groundwater in Russia.</title>
        <authorList>
            <person name="Grouzdev D.S."/>
            <person name="Tourova T.P."/>
            <person name="Goeva M.A."/>
            <person name="Babich T.L."/>
            <person name="Sokolova D.S."/>
            <person name="Abdullin R."/>
            <person name="Poltaraus A.B."/>
            <person name="Toshchakov S.V."/>
            <person name="Nazina T.N."/>
        </authorList>
    </citation>
    <scope>NUCLEOTIDE SEQUENCE [LARGE SCALE GENOMIC DNA]</scope>
    <source>
        <strain evidence="3 4">JR1/69-3-13</strain>
    </source>
</reference>
<sequence length="329" mass="34205">MAVAKKSTTSIGVCTRLVVAAAMAAAFGTAAAYPDKAITLVVTYPPGGTVDTVARVMGPELAKVLGQPVVIENKGGAGGMIGGAYVARAKPDGYTIMLDASNFAQNPALRSKMPFDAIKDFEPVSLLLKVPNVLVINPDSPLKSVAELIKKGKDATDPPYYASSGIGSAQHLAGELFNVKAGTQLMHVGYKGGGPAMIDVMGGQVPLMFASLGSSWNHIRNGKLTAIAVGGTERSKLMPNVPTLAESGLDGYASYEWNGIFVPAGTPQPVIDQLSAAFAQVLKDPKVQTQLDGIGADVIGSSPAELRTFVESEIAKWKTVAHQANIKLD</sequence>
<dbReference type="AlphaFoldDB" id="A0A2N4U9V1"/>
<feature type="signal peptide" evidence="2">
    <location>
        <begin position="1"/>
        <end position="32"/>
    </location>
</feature>
<evidence type="ECO:0000313" key="3">
    <source>
        <dbReference type="EMBL" id="PLC51788.1"/>
    </source>
</evidence>
<accession>A0A2N4U9V1</accession>
<dbReference type="CDD" id="cd13578">
    <property type="entry name" value="PBP2_Bug27"/>
    <property type="match status" value="1"/>
</dbReference>
<dbReference type="PANTHER" id="PTHR42928">
    <property type="entry name" value="TRICARBOXYLATE-BINDING PROTEIN"/>
    <property type="match status" value="1"/>
</dbReference>
<dbReference type="EMBL" id="PDNW01000001">
    <property type="protein sequence ID" value="PLC51788.1"/>
    <property type="molecule type" value="Genomic_DNA"/>
</dbReference>
<dbReference type="InterPro" id="IPR042100">
    <property type="entry name" value="Bug_dom1"/>
</dbReference>
<evidence type="ECO:0000256" key="2">
    <source>
        <dbReference type="SAM" id="SignalP"/>
    </source>
</evidence>
<proteinExistence type="inferred from homology"/>
<evidence type="ECO:0000313" key="4">
    <source>
        <dbReference type="Proteomes" id="UP000234190"/>
    </source>
</evidence>
<dbReference type="PANTHER" id="PTHR42928:SF5">
    <property type="entry name" value="BLR1237 PROTEIN"/>
    <property type="match status" value="1"/>
</dbReference>
<dbReference type="Gene3D" id="3.40.190.150">
    <property type="entry name" value="Bordetella uptake gene, domain 1"/>
    <property type="match status" value="1"/>
</dbReference>
<gene>
    <name evidence="3" type="ORF">CR159_01845</name>
</gene>
<dbReference type="Proteomes" id="UP000234190">
    <property type="component" value="Unassembled WGS sequence"/>
</dbReference>
<evidence type="ECO:0000256" key="1">
    <source>
        <dbReference type="ARBA" id="ARBA00006987"/>
    </source>
</evidence>
<name>A0A2N4U9V1_9BURK</name>
<dbReference type="PIRSF" id="PIRSF017082">
    <property type="entry name" value="YflP"/>
    <property type="match status" value="1"/>
</dbReference>
<dbReference type="Pfam" id="PF03401">
    <property type="entry name" value="TctC"/>
    <property type="match status" value="1"/>
</dbReference>
<feature type="chain" id="PRO_5014658969" evidence="2">
    <location>
        <begin position="33"/>
        <end position="329"/>
    </location>
</feature>
<organism evidence="3 4">
    <name type="scientific">Pollutimonas subterranea</name>
    <dbReference type="NCBI Taxonomy" id="2045210"/>
    <lineage>
        <taxon>Bacteria</taxon>
        <taxon>Pseudomonadati</taxon>
        <taxon>Pseudomonadota</taxon>
        <taxon>Betaproteobacteria</taxon>
        <taxon>Burkholderiales</taxon>
        <taxon>Alcaligenaceae</taxon>
        <taxon>Pollutimonas</taxon>
    </lineage>
</organism>